<feature type="region of interest" description="Disordered" evidence="2">
    <location>
        <begin position="1"/>
        <end position="26"/>
    </location>
</feature>
<reference evidence="3" key="1">
    <citation type="submission" date="2021-10" db="EMBL/GenBank/DDBJ databases">
        <title>Tropical sea cucumber genome reveals ecological adaptation and Cuvierian tubules defense mechanism.</title>
        <authorList>
            <person name="Chen T."/>
        </authorList>
    </citation>
    <scope>NUCLEOTIDE SEQUENCE</scope>
    <source>
        <strain evidence="3">Nanhai2018</strain>
        <tissue evidence="3">Muscle</tissue>
    </source>
</reference>
<dbReference type="PROSITE" id="PS50330">
    <property type="entry name" value="UIM"/>
    <property type="match status" value="1"/>
</dbReference>
<protein>
    <submittedName>
        <fullName evidence="3">Uncharacterized protein</fullName>
    </submittedName>
</protein>
<feature type="compositionally biased region" description="Polar residues" evidence="2">
    <location>
        <begin position="8"/>
        <end position="26"/>
    </location>
</feature>
<keyword evidence="1" id="KW-0175">Coiled coil</keyword>
<feature type="compositionally biased region" description="Basic and acidic residues" evidence="2">
    <location>
        <begin position="216"/>
        <end position="235"/>
    </location>
</feature>
<dbReference type="InterPro" id="IPR003903">
    <property type="entry name" value="UIM_dom"/>
</dbReference>
<sequence>MGRKKTSKYNSLNFTSSKPDKNQPTISQSFNKAKEFNDKMDDSDEDVEIITSERSARVERRHKAMALENEEQENEAALLQQEEADLQRAIELSRLEACASGSQEWFTNDVVPDQSRETQINLEEPDEDALLGQEDDSSNEDKKSVKSEILLDSDNEEELPKERESEAEISYNSSRVSDGSSASATFPANHLQRKPPRKEEETLEVLEDVGEDFEEDLPKSGVDEAGSGREGRPSDEFNLSQDFLENQKTSRLSLRKRKRETDEASAPSKTLKVSTDLCEEDYEGETQPMLSNSQKEEDAKQEIENLVNGPFSLVQSEQLEERLPDNR</sequence>
<organism evidence="3 4">
    <name type="scientific">Holothuria leucospilota</name>
    <name type="common">Black long sea cucumber</name>
    <name type="synonym">Mertensiothuria leucospilota</name>
    <dbReference type="NCBI Taxonomy" id="206669"/>
    <lineage>
        <taxon>Eukaryota</taxon>
        <taxon>Metazoa</taxon>
        <taxon>Echinodermata</taxon>
        <taxon>Eleutherozoa</taxon>
        <taxon>Echinozoa</taxon>
        <taxon>Holothuroidea</taxon>
        <taxon>Aspidochirotacea</taxon>
        <taxon>Aspidochirotida</taxon>
        <taxon>Holothuriidae</taxon>
        <taxon>Holothuria</taxon>
    </lineage>
</organism>
<evidence type="ECO:0000256" key="2">
    <source>
        <dbReference type="SAM" id="MobiDB-lite"/>
    </source>
</evidence>
<feature type="compositionally biased region" description="Polar residues" evidence="2">
    <location>
        <begin position="237"/>
        <end position="249"/>
    </location>
</feature>
<dbReference type="OrthoDB" id="10680965at2759"/>
<evidence type="ECO:0000313" key="3">
    <source>
        <dbReference type="EMBL" id="KAJ8026059.1"/>
    </source>
</evidence>
<dbReference type="Proteomes" id="UP001152320">
    <property type="component" value="Chromosome 17"/>
</dbReference>
<proteinExistence type="predicted"/>
<gene>
    <name evidence="3" type="ORF">HOLleu_33793</name>
</gene>
<keyword evidence="4" id="KW-1185">Reference proteome</keyword>
<feature type="compositionally biased region" description="Basic and acidic residues" evidence="2">
    <location>
        <begin position="294"/>
        <end position="303"/>
    </location>
</feature>
<feature type="compositionally biased region" description="Acidic residues" evidence="2">
    <location>
        <begin position="201"/>
        <end position="215"/>
    </location>
</feature>
<feature type="compositionally biased region" description="Acidic residues" evidence="2">
    <location>
        <begin position="123"/>
        <end position="138"/>
    </location>
</feature>
<feature type="coiled-coil region" evidence="1">
    <location>
        <begin position="55"/>
        <end position="89"/>
    </location>
</feature>
<evidence type="ECO:0000256" key="1">
    <source>
        <dbReference type="SAM" id="Coils"/>
    </source>
</evidence>
<dbReference type="AlphaFoldDB" id="A0A9Q1BHY8"/>
<accession>A0A9Q1BHY8</accession>
<evidence type="ECO:0000313" key="4">
    <source>
        <dbReference type="Proteomes" id="UP001152320"/>
    </source>
</evidence>
<feature type="region of interest" description="Disordered" evidence="2">
    <location>
        <begin position="101"/>
        <end position="327"/>
    </location>
</feature>
<feature type="compositionally biased region" description="Low complexity" evidence="2">
    <location>
        <begin position="173"/>
        <end position="183"/>
    </location>
</feature>
<name>A0A9Q1BHY8_HOLLE</name>
<dbReference type="EMBL" id="JAIZAY010000017">
    <property type="protein sequence ID" value="KAJ8026059.1"/>
    <property type="molecule type" value="Genomic_DNA"/>
</dbReference>
<comment type="caution">
    <text evidence="3">The sequence shown here is derived from an EMBL/GenBank/DDBJ whole genome shotgun (WGS) entry which is preliminary data.</text>
</comment>